<dbReference type="Gene3D" id="1.20.1420.60">
    <property type="match status" value="1"/>
</dbReference>
<protein>
    <submittedName>
        <fullName evidence="2">DUF4375 domain-containing protein</fullName>
    </submittedName>
</protein>
<dbReference type="InterPro" id="IPR025402">
    <property type="entry name" value="DMP19_C"/>
</dbReference>
<evidence type="ECO:0000313" key="2">
    <source>
        <dbReference type="EMBL" id="TBW43488.1"/>
    </source>
</evidence>
<dbReference type="Pfam" id="PF14300">
    <property type="entry name" value="DMP19"/>
    <property type="match status" value="1"/>
</dbReference>
<proteinExistence type="predicted"/>
<evidence type="ECO:0000313" key="3">
    <source>
        <dbReference type="Proteomes" id="UP000313645"/>
    </source>
</evidence>
<gene>
    <name evidence="2" type="ORF">EZI54_24000</name>
</gene>
<keyword evidence="3" id="KW-1185">Reference proteome</keyword>
<feature type="domain" description="DNA mimic protein DMP19 C-terminal" evidence="1">
    <location>
        <begin position="76"/>
        <end position="185"/>
    </location>
</feature>
<evidence type="ECO:0000259" key="1">
    <source>
        <dbReference type="Pfam" id="PF14300"/>
    </source>
</evidence>
<name>A0ABY1ZER4_9GAMM</name>
<comment type="caution">
    <text evidence="2">The sequence shown here is derived from an EMBL/GenBank/DDBJ whole genome shotgun (WGS) entry which is preliminary data.</text>
</comment>
<dbReference type="Proteomes" id="UP000313645">
    <property type="component" value="Unassembled WGS sequence"/>
</dbReference>
<sequence>MSEKVPCTECGAAILASTAERTGGLCMPCKNGNRKNIEQAKEFYKRERELDKTCPFRALWRELVDKAYNQEDGFAKLTDDEKLYYAVNVLSGEVYNGGFNQYFDNSSGEHYRHAELGLMRLGAKHSLSLLREAKVALFGSASVPKDRAERFAALEKQAEQPSLDGLDDGFYKDPDSLGEKLEDFAVATGLVKMHNQ</sequence>
<organism evidence="2 3">
    <name type="scientific">Marinobacter halodurans</name>
    <dbReference type="NCBI Taxonomy" id="2528979"/>
    <lineage>
        <taxon>Bacteria</taxon>
        <taxon>Pseudomonadati</taxon>
        <taxon>Pseudomonadota</taxon>
        <taxon>Gammaproteobacteria</taxon>
        <taxon>Pseudomonadales</taxon>
        <taxon>Marinobacteraceae</taxon>
        <taxon>Marinobacter</taxon>
    </lineage>
</organism>
<accession>A0ABY1ZER4</accession>
<reference evidence="2 3" key="1">
    <citation type="submission" date="2019-02" db="EMBL/GenBank/DDBJ databases">
        <title>Marinobacter halodurans sp. nov., a marine bacterium isolated from sea tidal flat.</title>
        <authorList>
            <person name="Yoo Y."/>
            <person name="Lee D.W."/>
            <person name="Kim B.S."/>
            <person name="Kim J.-J."/>
        </authorList>
    </citation>
    <scope>NUCLEOTIDE SEQUENCE [LARGE SCALE GENOMIC DNA]</scope>
    <source>
        <strain evidence="2 3">YJ-S3-2</strain>
    </source>
</reference>
<dbReference type="EMBL" id="SJDL01000176">
    <property type="protein sequence ID" value="TBW43488.1"/>
    <property type="molecule type" value="Genomic_DNA"/>
</dbReference>